<dbReference type="Gene3D" id="3.30.465.10">
    <property type="match status" value="1"/>
</dbReference>
<comment type="caution">
    <text evidence="16">The sequence shown here is derived from an EMBL/GenBank/DDBJ whole genome shotgun (WGS) entry which is preliminary data.</text>
</comment>
<comment type="subcellular location">
    <subcellularLocation>
        <location evidence="1">Cell membrane</location>
        <topology evidence="1">Multi-pass membrane protein</topology>
    </subcellularLocation>
</comment>
<dbReference type="InterPro" id="IPR044751">
    <property type="entry name" value="Ion_transp-like_CBS"/>
</dbReference>
<dbReference type="InterPro" id="IPR016169">
    <property type="entry name" value="FAD-bd_PCMH_sub2"/>
</dbReference>
<proteinExistence type="inferred from homology"/>
<keyword evidence="7 11" id="KW-0129">CBS domain</keyword>
<evidence type="ECO:0000256" key="7">
    <source>
        <dbReference type="ARBA" id="ARBA00023122"/>
    </source>
</evidence>
<evidence type="ECO:0000256" key="13">
    <source>
        <dbReference type="SAM" id="Phobius"/>
    </source>
</evidence>
<keyword evidence="6 12" id="KW-1133">Transmembrane helix</keyword>
<dbReference type="PANTHER" id="PTHR22777">
    <property type="entry name" value="HEMOLYSIN-RELATED"/>
    <property type="match status" value="1"/>
</dbReference>
<dbReference type="Proteomes" id="UP000267187">
    <property type="component" value="Unassembled WGS sequence"/>
</dbReference>
<dbReference type="Gene3D" id="3.10.580.10">
    <property type="entry name" value="CBS-domain"/>
    <property type="match status" value="1"/>
</dbReference>
<dbReference type="SMART" id="SM01091">
    <property type="entry name" value="CorC_HlyC"/>
    <property type="match status" value="1"/>
</dbReference>
<reference evidence="16 17" key="1">
    <citation type="submission" date="2018-10" db="EMBL/GenBank/DDBJ databases">
        <title>Genomic Encyclopedia of Type Strains, Phase IV (KMG-IV): sequencing the most valuable type-strain genomes for metagenomic binning, comparative biology and taxonomic classification.</title>
        <authorList>
            <person name="Goeker M."/>
        </authorList>
    </citation>
    <scope>NUCLEOTIDE SEQUENCE [LARGE SCALE GENOMIC DNA]</scope>
    <source>
        <strain evidence="16 17">DSM 25080</strain>
    </source>
</reference>
<dbReference type="SMART" id="SM00116">
    <property type="entry name" value="CBS"/>
    <property type="match status" value="2"/>
</dbReference>
<dbReference type="InterPro" id="IPR000644">
    <property type="entry name" value="CBS_dom"/>
</dbReference>
<feature type="domain" description="CNNM transmembrane" evidence="15">
    <location>
        <begin position="2"/>
        <end position="192"/>
    </location>
</feature>
<dbReference type="GO" id="GO:0005886">
    <property type="term" value="C:plasma membrane"/>
    <property type="evidence" value="ECO:0007669"/>
    <property type="project" value="UniProtKB-SubCell"/>
</dbReference>
<keyword evidence="3" id="KW-1003">Cell membrane</keyword>
<dbReference type="InterPro" id="IPR046342">
    <property type="entry name" value="CBS_dom_sf"/>
</dbReference>
<dbReference type="RefSeq" id="WP_121876562.1">
    <property type="nucleotide sequence ID" value="NZ_REFJ01000002.1"/>
</dbReference>
<dbReference type="SUPFAM" id="SSF56176">
    <property type="entry name" value="FAD-binding/transporter-associated domain-like"/>
    <property type="match status" value="1"/>
</dbReference>
<dbReference type="GO" id="GO:0050660">
    <property type="term" value="F:flavin adenine dinucleotide binding"/>
    <property type="evidence" value="ECO:0007669"/>
    <property type="project" value="InterPro"/>
</dbReference>
<evidence type="ECO:0000256" key="5">
    <source>
        <dbReference type="ARBA" id="ARBA00022737"/>
    </source>
</evidence>
<keyword evidence="5" id="KW-0677">Repeat</keyword>
<feature type="domain" description="CBS" evidence="14">
    <location>
        <begin position="208"/>
        <end position="267"/>
    </location>
</feature>
<keyword evidence="4 12" id="KW-0812">Transmembrane</keyword>
<evidence type="ECO:0000256" key="6">
    <source>
        <dbReference type="ARBA" id="ARBA00022989"/>
    </source>
</evidence>
<evidence type="ECO:0000313" key="16">
    <source>
        <dbReference type="EMBL" id="RMA81420.1"/>
    </source>
</evidence>
<dbReference type="OrthoDB" id="9797674at2"/>
<evidence type="ECO:0000256" key="1">
    <source>
        <dbReference type="ARBA" id="ARBA00004651"/>
    </source>
</evidence>
<dbReference type="PANTHER" id="PTHR22777:SF32">
    <property type="entry name" value="UPF0053 INNER MEMBRANE PROTEIN YFJD"/>
    <property type="match status" value="1"/>
</dbReference>
<dbReference type="Pfam" id="PF00571">
    <property type="entry name" value="CBS"/>
    <property type="match status" value="2"/>
</dbReference>
<comment type="similarity">
    <text evidence="2">Belongs to the UPF0053 family.</text>
</comment>
<dbReference type="InterPro" id="IPR036318">
    <property type="entry name" value="FAD-bd_PCMH-like_sf"/>
</dbReference>
<evidence type="ECO:0000259" key="15">
    <source>
        <dbReference type="PROSITE" id="PS51846"/>
    </source>
</evidence>
<dbReference type="Pfam" id="PF03471">
    <property type="entry name" value="CorC_HlyC"/>
    <property type="match status" value="1"/>
</dbReference>
<dbReference type="CDD" id="cd04590">
    <property type="entry name" value="CBS_pair_CorC_HlyC_assoc"/>
    <property type="match status" value="1"/>
</dbReference>
<protein>
    <recommendedName>
        <fullName evidence="10">Magnesium and cobalt efflux protein CorC</fullName>
    </recommendedName>
</protein>
<organism evidence="16 17">
    <name type="scientific">Umboniibacter marinipuniceus</name>
    <dbReference type="NCBI Taxonomy" id="569599"/>
    <lineage>
        <taxon>Bacteria</taxon>
        <taxon>Pseudomonadati</taxon>
        <taxon>Pseudomonadota</taxon>
        <taxon>Gammaproteobacteria</taxon>
        <taxon>Cellvibrionales</taxon>
        <taxon>Cellvibrionaceae</taxon>
        <taxon>Umboniibacter</taxon>
    </lineage>
</organism>
<dbReference type="PROSITE" id="PS51371">
    <property type="entry name" value="CBS"/>
    <property type="match status" value="2"/>
</dbReference>
<feature type="transmembrane region" description="Helical" evidence="13">
    <location>
        <begin position="92"/>
        <end position="111"/>
    </location>
</feature>
<evidence type="ECO:0000313" key="17">
    <source>
        <dbReference type="Proteomes" id="UP000267187"/>
    </source>
</evidence>
<evidence type="ECO:0000256" key="9">
    <source>
        <dbReference type="ARBA" id="ARBA00037273"/>
    </source>
</evidence>
<evidence type="ECO:0000256" key="8">
    <source>
        <dbReference type="ARBA" id="ARBA00023136"/>
    </source>
</evidence>
<evidence type="ECO:0000256" key="3">
    <source>
        <dbReference type="ARBA" id="ARBA00022475"/>
    </source>
</evidence>
<dbReference type="AlphaFoldDB" id="A0A3M0A969"/>
<accession>A0A3M0A969</accession>
<dbReference type="Pfam" id="PF01595">
    <property type="entry name" value="CNNM"/>
    <property type="match status" value="1"/>
</dbReference>
<evidence type="ECO:0000256" key="4">
    <source>
        <dbReference type="ARBA" id="ARBA00022692"/>
    </source>
</evidence>
<evidence type="ECO:0000256" key="10">
    <source>
        <dbReference type="ARBA" id="ARBA00040729"/>
    </source>
</evidence>
<sequence>MNELSDSFLLATLAILILTSAFFSGSETGMMALNPYKLKHRVNSGHKGAKRASRLLEKPEKLIGIILIGNNLVNIGASAIATVLAMRWFGDAGVLIATGALTIIILIFAEVTPKTLAAHRPELIAIPASSVLTPLLVVFSPFVWLVNHASRILLRLLGLKTSGGQRHILSTDELKTVVQEGGKQISPTYKGMLLNILDLDKMTVEDIMVPRNEVQTIDTNDSFAEIEQQISQSEYTRIPIVNGDINDVVGILHLRNALNLFKTGDAIKKDQLIAAAHDAYFVPESTPLSTMLVNFQKQQRRIGLVVDEYGDVQGLVTLEDLLEEIVGRFTTDTNDDDDIIVIAENNFSIDATALVRDVNKALDWELPIDGPKTMNGLIVETLEQIPEAPVAIRIGNYILEAQLIDKQRIKTISAYQLIDAD</sequence>
<dbReference type="FunFam" id="3.10.580.10:FF:000002">
    <property type="entry name" value="Magnesium/cobalt efflux protein CorC"/>
    <property type="match status" value="1"/>
</dbReference>
<gene>
    <name evidence="16" type="ORF">DFR27_1240</name>
</gene>
<dbReference type="EMBL" id="REFJ01000002">
    <property type="protein sequence ID" value="RMA81420.1"/>
    <property type="molecule type" value="Genomic_DNA"/>
</dbReference>
<dbReference type="PROSITE" id="PS51846">
    <property type="entry name" value="CNNM"/>
    <property type="match status" value="1"/>
</dbReference>
<keyword evidence="8 12" id="KW-0472">Membrane</keyword>
<evidence type="ECO:0000256" key="2">
    <source>
        <dbReference type="ARBA" id="ARBA00006337"/>
    </source>
</evidence>
<comment type="function">
    <text evidence="9">Plays a role in the transport of magnesium and cobalt ions.</text>
</comment>
<dbReference type="SUPFAM" id="SSF54631">
    <property type="entry name" value="CBS-domain pair"/>
    <property type="match status" value="1"/>
</dbReference>
<name>A0A3M0A969_9GAMM</name>
<feature type="domain" description="CBS" evidence="14">
    <location>
        <begin position="275"/>
        <end position="333"/>
    </location>
</feature>
<feature type="transmembrane region" description="Helical" evidence="13">
    <location>
        <begin position="62"/>
        <end position="85"/>
    </location>
</feature>
<evidence type="ECO:0000256" key="12">
    <source>
        <dbReference type="PROSITE-ProRule" id="PRU01193"/>
    </source>
</evidence>
<dbReference type="InterPro" id="IPR002550">
    <property type="entry name" value="CNNM"/>
</dbReference>
<keyword evidence="17" id="KW-1185">Reference proteome</keyword>
<evidence type="ECO:0000259" key="14">
    <source>
        <dbReference type="PROSITE" id="PS51371"/>
    </source>
</evidence>
<dbReference type="InterPro" id="IPR005170">
    <property type="entry name" value="Transptr-assoc_dom"/>
</dbReference>
<evidence type="ECO:0000256" key="11">
    <source>
        <dbReference type="PROSITE-ProRule" id="PRU00703"/>
    </source>
</evidence>
<feature type="transmembrane region" description="Helical" evidence="13">
    <location>
        <begin position="123"/>
        <end position="146"/>
    </location>
</feature>